<dbReference type="AlphaFoldDB" id="A0AAV2S9H1"/>
<dbReference type="EMBL" id="CAXKWB010050513">
    <property type="protein sequence ID" value="CAL4169931.1"/>
    <property type="molecule type" value="Genomic_DNA"/>
</dbReference>
<accession>A0AAV2S9H1</accession>
<evidence type="ECO:0000313" key="2">
    <source>
        <dbReference type="EMBL" id="CAL4169931.1"/>
    </source>
</evidence>
<sequence length="212" mass="23504">WAASERQISYYNSSWPRRVPHSYSKTSPRRVPHSYSKTSPRRVPHSYSKTSPRRVPHSYSKTYPRRVPDSYSKTSTTKYNMARLLMQLILFALTSSLCLAQMPGPGCECDYRTLGCILLKHAPPDSACHCELLNIPLFPPICQGTVVPCINETSVFCIAPGLNFPTCLQGGGNCAGYGLSEFPSPVAFCVVPSTIDSTQREEEPATIEPIDL</sequence>
<organism evidence="2 3">
    <name type="scientific">Meganyctiphanes norvegica</name>
    <name type="common">Northern krill</name>
    <name type="synonym">Thysanopoda norvegica</name>
    <dbReference type="NCBI Taxonomy" id="48144"/>
    <lineage>
        <taxon>Eukaryota</taxon>
        <taxon>Metazoa</taxon>
        <taxon>Ecdysozoa</taxon>
        <taxon>Arthropoda</taxon>
        <taxon>Crustacea</taxon>
        <taxon>Multicrustacea</taxon>
        <taxon>Malacostraca</taxon>
        <taxon>Eumalacostraca</taxon>
        <taxon>Eucarida</taxon>
        <taxon>Euphausiacea</taxon>
        <taxon>Euphausiidae</taxon>
        <taxon>Meganyctiphanes</taxon>
    </lineage>
</organism>
<reference evidence="2 3" key="1">
    <citation type="submission" date="2024-05" db="EMBL/GenBank/DDBJ databases">
        <authorList>
            <person name="Wallberg A."/>
        </authorList>
    </citation>
    <scope>NUCLEOTIDE SEQUENCE [LARGE SCALE GENOMIC DNA]</scope>
</reference>
<feature type="non-terminal residue" evidence="2">
    <location>
        <position position="1"/>
    </location>
</feature>
<name>A0AAV2S9H1_MEGNR</name>
<evidence type="ECO:0000256" key="1">
    <source>
        <dbReference type="SAM" id="MobiDB-lite"/>
    </source>
</evidence>
<keyword evidence="3" id="KW-1185">Reference proteome</keyword>
<evidence type="ECO:0000313" key="3">
    <source>
        <dbReference type="Proteomes" id="UP001497623"/>
    </source>
</evidence>
<protein>
    <submittedName>
        <fullName evidence="2">Uncharacterized protein</fullName>
    </submittedName>
</protein>
<proteinExistence type="predicted"/>
<feature type="region of interest" description="Disordered" evidence="1">
    <location>
        <begin position="17"/>
        <end position="71"/>
    </location>
</feature>
<gene>
    <name evidence="2" type="ORF">MNOR_LOCUS33933</name>
</gene>
<comment type="caution">
    <text evidence="2">The sequence shown here is derived from an EMBL/GenBank/DDBJ whole genome shotgun (WGS) entry which is preliminary data.</text>
</comment>
<dbReference type="Proteomes" id="UP001497623">
    <property type="component" value="Unassembled WGS sequence"/>
</dbReference>